<evidence type="ECO:0000256" key="1">
    <source>
        <dbReference type="ARBA" id="ARBA00000553"/>
    </source>
</evidence>
<evidence type="ECO:0000256" key="8">
    <source>
        <dbReference type="ARBA" id="ARBA00048968"/>
    </source>
</evidence>
<evidence type="ECO:0000256" key="3">
    <source>
        <dbReference type="ARBA" id="ARBA00022679"/>
    </source>
</evidence>
<comment type="catalytic activity">
    <reaction evidence="9">
        <text>S-methyl-5'-thioadenosine + phosphate = 5-(methylsulfanyl)-alpha-D-ribose 1-phosphate + adenine</text>
        <dbReference type="Rhea" id="RHEA:11852"/>
        <dbReference type="ChEBI" id="CHEBI:16708"/>
        <dbReference type="ChEBI" id="CHEBI:17509"/>
        <dbReference type="ChEBI" id="CHEBI:43474"/>
        <dbReference type="ChEBI" id="CHEBI:58533"/>
        <dbReference type="EC" id="2.4.2.28"/>
    </reaction>
    <physiologicalReaction direction="left-to-right" evidence="9">
        <dbReference type="Rhea" id="RHEA:11853"/>
    </physiologicalReaction>
</comment>
<dbReference type="EMBL" id="AP035786">
    <property type="protein sequence ID" value="BFO73753.1"/>
    <property type="molecule type" value="Genomic_DNA"/>
</dbReference>
<keyword evidence="6" id="KW-0862">Zinc</keyword>
<dbReference type="Gene3D" id="3.60.140.10">
    <property type="entry name" value="CNF1/YfiH-like putative cysteine hydrolases"/>
    <property type="match status" value="1"/>
</dbReference>
<protein>
    <recommendedName>
        <fullName evidence="10">Purine nucleoside phosphorylase</fullName>
    </recommendedName>
</protein>
<evidence type="ECO:0000256" key="2">
    <source>
        <dbReference type="ARBA" id="ARBA00007353"/>
    </source>
</evidence>
<dbReference type="Pfam" id="PF02578">
    <property type="entry name" value="Cu-oxidase_4"/>
    <property type="match status" value="1"/>
</dbReference>
<evidence type="ECO:0000256" key="9">
    <source>
        <dbReference type="ARBA" id="ARBA00049893"/>
    </source>
</evidence>
<evidence type="ECO:0000256" key="4">
    <source>
        <dbReference type="ARBA" id="ARBA00022723"/>
    </source>
</evidence>
<evidence type="ECO:0000256" key="6">
    <source>
        <dbReference type="ARBA" id="ARBA00022833"/>
    </source>
</evidence>
<comment type="catalytic activity">
    <reaction evidence="8">
        <text>adenosine + phosphate = alpha-D-ribose 1-phosphate + adenine</text>
        <dbReference type="Rhea" id="RHEA:27642"/>
        <dbReference type="ChEBI" id="CHEBI:16335"/>
        <dbReference type="ChEBI" id="CHEBI:16708"/>
        <dbReference type="ChEBI" id="CHEBI:43474"/>
        <dbReference type="ChEBI" id="CHEBI:57720"/>
        <dbReference type="EC" id="2.4.2.1"/>
    </reaction>
    <physiologicalReaction direction="left-to-right" evidence="8">
        <dbReference type="Rhea" id="RHEA:27643"/>
    </physiologicalReaction>
</comment>
<gene>
    <name evidence="11" type="primary">pgeF</name>
    <name evidence="11" type="ORF">GTC17254_13500</name>
</gene>
<dbReference type="GO" id="GO:0005507">
    <property type="term" value="F:copper ion binding"/>
    <property type="evidence" value="ECO:0007669"/>
    <property type="project" value="TreeGrafter"/>
</dbReference>
<reference evidence="11" key="1">
    <citation type="submission" date="2024-07" db="EMBL/GenBank/DDBJ databases">
        <title>Complete genome sequence of Prevotella sp. YM-2024 GTC17254.</title>
        <authorList>
            <person name="Hayashi M."/>
            <person name="Muto Y."/>
            <person name="Tanaka K."/>
            <person name="Niwa H."/>
        </authorList>
    </citation>
    <scope>NUCLEOTIDE SEQUENCE</scope>
    <source>
        <strain evidence="11">GTC17254</strain>
    </source>
</reference>
<dbReference type="PANTHER" id="PTHR30616:SF2">
    <property type="entry name" value="PURINE NUCLEOSIDE PHOSPHORYLASE LACC1"/>
    <property type="match status" value="1"/>
</dbReference>
<dbReference type="PANTHER" id="PTHR30616">
    <property type="entry name" value="UNCHARACTERIZED PROTEIN YFIH"/>
    <property type="match status" value="1"/>
</dbReference>
<comment type="similarity">
    <text evidence="2 10">Belongs to the purine nucleoside phosphorylase YfiH/LACC1 family.</text>
</comment>
<keyword evidence="5" id="KW-0378">Hydrolase</keyword>
<dbReference type="NCBIfam" id="TIGR00726">
    <property type="entry name" value="peptidoglycan editing factor PgeF"/>
    <property type="match status" value="1"/>
</dbReference>
<dbReference type="SUPFAM" id="SSF64438">
    <property type="entry name" value="CNF1/YfiH-like putative cysteine hydrolases"/>
    <property type="match status" value="1"/>
</dbReference>
<accession>A0AB33IVZ6</accession>
<dbReference type="InterPro" id="IPR011324">
    <property type="entry name" value="Cytotoxic_necrot_fac-like_cat"/>
</dbReference>
<organism evidence="11">
    <name type="scientific">Prevotella sp. GTC17254</name>
    <dbReference type="NCBI Taxonomy" id="3236794"/>
    <lineage>
        <taxon>Bacteria</taxon>
        <taxon>Pseudomonadati</taxon>
        <taxon>Bacteroidota</taxon>
        <taxon>Bacteroidia</taxon>
        <taxon>Bacteroidales</taxon>
        <taxon>Prevotellaceae</taxon>
        <taxon>Prevotella</taxon>
    </lineage>
</organism>
<evidence type="ECO:0000256" key="7">
    <source>
        <dbReference type="ARBA" id="ARBA00047989"/>
    </source>
</evidence>
<evidence type="ECO:0000313" key="11">
    <source>
        <dbReference type="EMBL" id="BFO73753.1"/>
    </source>
</evidence>
<evidence type="ECO:0000256" key="10">
    <source>
        <dbReference type="RuleBase" id="RU361274"/>
    </source>
</evidence>
<evidence type="ECO:0000256" key="5">
    <source>
        <dbReference type="ARBA" id="ARBA00022801"/>
    </source>
</evidence>
<sequence>MLMAKPVLHTYRMAEGVTAFSTTRHGGTSKGKYGELNINPYCGDDADAVAANRAALCALLGIDDGQLLLSHQVHGTENRLVSTDFFALPSGVRGMVLDGADSIMTNVEGVCIGVSTADCIPVLLYDPVHRAACAIHAGWRGTVKRIVLKSVAEMVAAYDTRPSDLLAVVGPGISVEHFEVGQEVYEQFEQAAFDMAAISRKLDKWHIDLPECNRLQLLQAGVNEGGIHMSGICTYTRSDEFFSARRLGVESGRIFTGILLTETV</sequence>
<dbReference type="InterPro" id="IPR038371">
    <property type="entry name" value="Cu_polyphenol_OxRdtase_sf"/>
</dbReference>
<comment type="catalytic activity">
    <reaction evidence="1">
        <text>inosine + phosphate = alpha-D-ribose 1-phosphate + hypoxanthine</text>
        <dbReference type="Rhea" id="RHEA:27646"/>
        <dbReference type="ChEBI" id="CHEBI:17368"/>
        <dbReference type="ChEBI" id="CHEBI:17596"/>
        <dbReference type="ChEBI" id="CHEBI:43474"/>
        <dbReference type="ChEBI" id="CHEBI:57720"/>
        <dbReference type="EC" id="2.4.2.1"/>
    </reaction>
    <physiologicalReaction direction="left-to-right" evidence="1">
        <dbReference type="Rhea" id="RHEA:27647"/>
    </physiologicalReaction>
</comment>
<keyword evidence="3" id="KW-0808">Transferase</keyword>
<proteinExistence type="inferred from homology"/>
<dbReference type="CDD" id="cd16833">
    <property type="entry name" value="YfiH"/>
    <property type="match status" value="1"/>
</dbReference>
<name>A0AB33IVZ6_9BACT</name>
<keyword evidence="4" id="KW-0479">Metal-binding</keyword>
<dbReference type="GO" id="GO:0017061">
    <property type="term" value="F:S-methyl-5-thioadenosine phosphorylase activity"/>
    <property type="evidence" value="ECO:0007669"/>
    <property type="project" value="UniProtKB-EC"/>
</dbReference>
<dbReference type="AlphaFoldDB" id="A0AB33IVZ6"/>
<dbReference type="GO" id="GO:0016787">
    <property type="term" value="F:hydrolase activity"/>
    <property type="evidence" value="ECO:0007669"/>
    <property type="project" value="UniProtKB-KW"/>
</dbReference>
<comment type="catalytic activity">
    <reaction evidence="7">
        <text>adenosine + H2O + H(+) = inosine + NH4(+)</text>
        <dbReference type="Rhea" id="RHEA:24408"/>
        <dbReference type="ChEBI" id="CHEBI:15377"/>
        <dbReference type="ChEBI" id="CHEBI:15378"/>
        <dbReference type="ChEBI" id="CHEBI:16335"/>
        <dbReference type="ChEBI" id="CHEBI:17596"/>
        <dbReference type="ChEBI" id="CHEBI:28938"/>
        <dbReference type="EC" id="3.5.4.4"/>
    </reaction>
    <physiologicalReaction direction="left-to-right" evidence="7">
        <dbReference type="Rhea" id="RHEA:24409"/>
    </physiologicalReaction>
</comment>
<dbReference type="InterPro" id="IPR003730">
    <property type="entry name" value="Cu_polyphenol_OxRdtase"/>
</dbReference>